<dbReference type="Proteomes" id="UP000467130">
    <property type="component" value="Chromosome"/>
</dbReference>
<dbReference type="InterPro" id="IPR050642">
    <property type="entry name" value="PDH_E1_Alpha_Subunit"/>
</dbReference>
<accession>A0A7I7QE47</accession>
<dbReference type="SUPFAM" id="SSF52518">
    <property type="entry name" value="Thiamin diphosphate-binding fold (THDP-binding)"/>
    <property type="match status" value="1"/>
</dbReference>
<dbReference type="EMBL" id="AP022587">
    <property type="protein sequence ID" value="BBY24500.1"/>
    <property type="molecule type" value="Genomic_DNA"/>
</dbReference>
<comment type="cofactor">
    <cofactor evidence="2">
        <name>thiamine diphosphate</name>
        <dbReference type="ChEBI" id="CHEBI:58937"/>
    </cofactor>
</comment>
<dbReference type="Pfam" id="PF00676">
    <property type="entry name" value="E1_dh"/>
    <property type="match status" value="1"/>
</dbReference>
<evidence type="ECO:0000259" key="5">
    <source>
        <dbReference type="Pfam" id="PF00676"/>
    </source>
</evidence>
<sequence>MTRTPELSAARLRDQLELYRQMWVLRLLDVAVEELRIDGRLNQPVQAACGQEAVAIGTAAALRPGDVMTTGIIHLQHAQQVGCSLPLGPAIAALIGPGFGPDSDEDAPFAASIRGLSASSRALQQSPLLAVGHAYGKQLIDDGRVTVCAMGTRDVKSADFTEAAQIAVSWRLPVVFVIENARQATDVADYHGMPVLSVDGNDVEAVRNSVVEAVRRAGAGEGPVLVQAVTQRPNGVSSVDPLVFERQRLISDGVSAGHLYEVERRARHLVAEAEAHARAMLWEEEPAPIREPEVWPAAS</sequence>
<keyword evidence="4" id="KW-0786">Thiamine pyrophosphate</keyword>
<dbReference type="KEGG" id="msto:MSTO_47050"/>
<proteinExistence type="predicted"/>
<dbReference type="PANTHER" id="PTHR11516">
    <property type="entry name" value="PYRUVATE DEHYDROGENASE E1 COMPONENT, ALPHA SUBUNIT BACTERIAL AND ORGANELLAR"/>
    <property type="match status" value="1"/>
</dbReference>
<name>A0A7I7QE47_9MYCO</name>
<evidence type="ECO:0000256" key="3">
    <source>
        <dbReference type="ARBA" id="ARBA00023002"/>
    </source>
</evidence>
<dbReference type="GO" id="GO:0000287">
    <property type="term" value="F:magnesium ion binding"/>
    <property type="evidence" value="ECO:0007669"/>
    <property type="project" value="UniProtKB-ARBA"/>
</dbReference>
<protein>
    <submittedName>
        <fullName evidence="6">Dehydrogenase</fullName>
    </submittedName>
</protein>
<evidence type="ECO:0000313" key="6">
    <source>
        <dbReference type="EMBL" id="BBY24500.1"/>
    </source>
</evidence>
<reference evidence="6 7" key="1">
    <citation type="journal article" date="2019" name="Emerg. Microbes Infect.">
        <title>Comprehensive subspecies identification of 175 nontuberculous mycobacteria species based on 7547 genomic profiles.</title>
        <authorList>
            <person name="Matsumoto Y."/>
            <person name="Kinjo T."/>
            <person name="Motooka D."/>
            <person name="Nabeya D."/>
            <person name="Jung N."/>
            <person name="Uechi K."/>
            <person name="Horii T."/>
            <person name="Iida T."/>
            <person name="Fujita J."/>
            <person name="Nakamura S."/>
        </authorList>
    </citation>
    <scope>NUCLEOTIDE SEQUENCE [LARGE SCALE GENOMIC DNA]</scope>
    <source>
        <strain evidence="6 7">JCM 17783</strain>
    </source>
</reference>
<dbReference type="InterPro" id="IPR029061">
    <property type="entry name" value="THDP-binding"/>
</dbReference>
<evidence type="ECO:0000313" key="7">
    <source>
        <dbReference type="Proteomes" id="UP000467130"/>
    </source>
</evidence>
<dbReference type="InterPro" id="IPR001017">
    <property type="entry name" value="DH_E1"/>
</dbReference>
<keyword evidence="7" id="KW-1185">Reference proteome</keyword>
<dbReference type="GO" id="GO:0006086">
    <property type="term" value="P:pyruvate decarboxylation to acetyl-CoA"/>
    <property type="evidence" value="ECO:0007669"/>
    <property type="project" value="TreeGrafter"/>
</dbReference>
<dbReference type="Gene3D" id="3.40.50.970">
    <property type="match status" value="1"/>
</dbReference>
<organism evidence="6 7">
    <name type="scientific">Mycobacterium stomatepiae</name>
    <dbReference type="NCBI Taxonomy" id="470076"/>
    <lineage>
        <taxon>Bacteria</taxon>
        <taxon>Bacillati</taxon>
        <taxon>Actinomycetota</taxon>
        <taxon>Actinomycetes</taxon>
        <taxon>Mycobacteriales</taxon>
        <taxon>Mycobacteriaceae</taxon>
        <taxon>Mycobacterium</taxon>
        <taxon>Mycobacterium simiae complex</taxon>
    </lineage>
</organism>
<dbReference type="GO" id="GO:0004739">
    <property type="term" value="F:pyruvate dehydrogenase (acetyl-transferring) activity"/>
    <property type="evidence" value="ECO:0007669"/>
    <property type="project" value="TreeGrafter"/>
</dbReference>
<dbReference type="AlphaFoldDB" id="A0A7I7QE47"/>
<evidence type="ECO:0000256" key="1">
    <source>
        <dbReference type="ARBA" id="ARBA00001946"/>
    </source>
</evidence>
<evidence type="ECO:0000256" key="2">
    <source>
        <dbReference type="ARBA" id="ARBA00001964"/>
    </source>
</evidence>
<dbReference type="PANTHER" id="PTHR11516:SF60">
    <property type="entry name" value="PYRUVATE DEHYDROGENASE E1 COMPONENT SUBUNIT ALPHA"/>
    <property type="match status" value="1"/>
</dbReference>
<feature type="domain" description="Dehydrogenase E1 component" evidence="5">
    <location>
        <begin position="46"/>
        <end position="253"/>
    </location>
</feature>
<dbReference type="RefSeq" id="WP_179969112.1">
    <property type="nucleotide sequence ID" value="NZ_AP022587.1"/>
</dbReference>
<evidence type="ECO:0000256" key="4">
    <source>
        <dbReference type="ARBA" id="ARBA00023052"/>
    </source>
</evidence>
<comment type="cofactor">
    <cofactor evidence="1">
        <name>Mg(2+)</name>
        <dbReference type="ChEBI" id="CHEBI:18420"/>
    </cofactor>
</comment>
<gene>
    <name evidence="6" type="ORF">MSTO_47050</name>
</gene>
<keyword evidence="3" id="KW-0560">Oxidoreductase</keyword>